<evidence type="ECO:0000256" key="1">
    <source>
        <dbReference type="SAM" id="MobiDB-lite"/>
    </source>
</evidence>
<comment type="caution">
    <text evidence="2">The sequence shown here is derived from an EMBL/GenBank/DDBJ whole genome shotgun (WGS) entry which is preliminary data.</text>
</comment>
<sequence length="244" mass="27416">MEDCVCCGLWAGGHWSWVLPGPEPRRPGTNCSSQATTRSKRSTWSSTVSTSLSYTPTAVKFQTHEYRPRGVDPPQEGIGPGDNNMLLYLEMTDHAAFPSDAILPYSGNLVAAGMSGTMLISQQNFWTRYLLRDTEPLILADLNQATWPYVASTNLATMFPEYDIRLGASSHGNAFFAWVEDPASSDGNTQCWNWHWAPVHNSRYHPPSPKKEYERKEGRKNPKSVDETVKQQPRPRKPMHGRGF</sequence>
<dbReference type="EMBL" id="PVWQ01000001">
    <property type="protein sequence ID" value="RDW94225.1"/>
    <property type="molecule type" value="Genomic_DNA"/>
</dbReference>
<accession>A0A3D8T6Q1</accession>
<evidence type="ECO:0000313" key="2">
    <source>
        <dbReference type="EMBL" id="RDW94225.1"/>
    </source>
</evidence>
<feature type="compositionally biased region" description="Basic and acidic residues" evidence="1">
    <location>
        <begin position="209"/>
        <end position="229"/>
    </location>
</feature>
<feature type="region of interest" description="Disordered" evidence="1">
    <location>
        <begin position="204"/>
        <end position="244"/>
    </location>
</feature>
<dbReference type="GeneID" id="38111917"/>
<reference evidence="2 3" key="1">
    <citation type="journal article" date="2018" name="IMA Fungus">
        <title>IMA Genome-F 9: Draft genome sequence of Annulohypoxylon stygium, Aspergillus mulundensis, Berkeleyomyces basicola (syn. Thielaviopsis basicola), Ceratocystis smalleyi, two Cercospora beticola strains, Coleophoma cylindrospora, Fusarium fracticaudum, Phialophora cf. hyalina, and Morchella septimelata.</title>
        <authorList>
            <person name="Wingfield B.D."/>
            <person name="Bills G.F."/>
            <person name="Dong Y."/>
            <person name="Huang W."/>
            <person name="Nel W.J."/>
            <person name="Swalarsk-Parry B.S."/>
            <person name="Vaghefi N."/>
            <person name="Wilken P.M."/>
            <person name="An Z."/>
            <person name="de Beer Z.W."/>
            <person name="De Vos L."/>
            <person name="Chen L."/>
            <person name="Duong T.A."/>
            <person name="Gao Y."/>
            <person name="Hammerbacher A."/>
            <person name="Kikkert J.R."/>
            <person name="Li Y."/>
            <person name="Li H."/>
            <person name="Li K."/>
            <person name="Li Q."/>
            <person name="Liu X."/>
            <person name="Ma X."/>
            <person name="Naidoo K."/>
            <person name="Pethybridge S.J."/>
            <person name="Sun J."/>
            <person name="Steenkamp E.T."/>
            <person name="van der Nest M.A."/>
            <person name="van Wyk S."/>
            <person name="Wingfield M.J."/>
            <person name="Xiong C."/>
            <person name="Yue Q."/>
            <person name="Zhang X."/>
        </authorList>
    </citation>
    <scope>NUCLEOTIDE SEQUENCE [LARGE SCALE GENOMIC DNA]</scope>
    <source>
        <strain evidence="2 3">DSM 5745</strain>
    </source>
</reference>
<proteinExistence type="predicted"/>
<dbReference type="AlphaFoldDB" id="A0A3D8T6Q1"/>
<keyword evidence="3" id="KW-1185">Reference proteome</keyword>
<name>A0A3D8T6Q1_9EURO</name>
<feature type="compositionally biased region" description="Basic residues" evidence="1">
    <location>
        <begin position="233"/>
        <end position="244"/>
    </location>
</feature>
<dbReference type="OrthoDB" id="5429442at2759"/>
<gene>
    <name evidence="2" type="ORF">DSM5745_01547</name>
</gene>
<feature type="region of interest" description="Disordered" evidence="1">
    <location>
        <begin position="21"/>
        <end position="43"/>
    </location>
</feature>
<protein>
    <submittedName>
        <fullName evidence="2">Uncharacterized protein</fullName>
    </submittedName>
</protein>
<dbReference type="RefSeq" id="XP_026609408.1">
    <property type="nucleotide sequence ID" value="XM_026743563.1"/>
</dbReference>
<dbReference type="Proteomes" id="UP000256690">
    <property type="component" value="Unassembled WGS sequence"/>
</dbReference>
<organism evidence="2 3">
    <name type="scientific">Aspergillus mulundensis</name>
    <dbReference type="NCBI Taxonomy" id="1810919"/>
    <lineage>
        <taxon>Eukaryota</taxon>
        <taxon>Fungi</taxon>
        <taxon>Dikarya</taxon>
        <taxon>Ascomycota</taxon>
        <taxon>Pezizomycotina</taxon>
        <taxon>Eurotiomycetes</taxon>
        <taxon>Eurotiomycetidae</taxon>
        <taxon>Eurotiales</taxon>
        <taxon>Aspergillaceae</taxon>
        <taxon>Aspergillus</taxon>
        <taxon>Aspergillus subgen. Nidulantes</taxon>
    </lineage>
</organism>
<dbReference type="STRING" id="1810919.A0A3D8T6Q1"/>
<evidence type="ECO:0000313" key="3">
    <source>
        <dbReference type="Proteomes" id="UP000256690"/>
    </source>
</evidence>